<reference evidence="2" key="1">
    <citation type="journal article" date="2014" name="Int. J. Syst. Evol. Microbiol.">
        <title>Complete genome sequence of Corynebacterium casei LMG S-19264T (=DSM 44701T), isolated from a smear-ripened cheese.</title>
        <authorList>
            <consortium name="US DOE Joint Genome Institute (JGI-PGF)"/>
            <person name="Walter F."/>
            <person name="Albersmeier A."/>
            <person name="Kalinowski J."/>
            <person name="Ruckert C."/>
        </authorList>
    </citation>
    <scope>NUCLEOTIDE SEQUENCE</scope>
    <source>
        <strain evidence="2">VKM B-2484</strain>
    </source>
</reference>
<protein>
    <recommendedName>
        <fullName evidence="4">Phage baseplate assembly protein V</fullName>
    </recommendedName>
</protein>
<dbReference type="Proteomes" id="UP001143370">
    <property type="component" value="Unassembled WGS sequence"/>
</dbReference>
<evidence type="ECO:0000256" key="1">
    <source>
        <dbReference type="SAM" id="MobiDB-lite"/>
    </source>
</evidence>
<evidence type="ECO:0000313" key="2">
    <source>
        <dbReference type="EMBL" id="GLK74674.1"/>
    </source>
</evidence>
<evidence type="ECO:0000313" key="3">
    <source>
        <dbReference type="Proteomes" id="UP001143370"/>
    </source>
</evidence>
<feature type="compositionally biased region" description="Polar residues" evidence="1">
    <location>
        <begin position="185"/>
        <end position="205"/>
    </location>
</feature>
<dbReference type="InterPro" id="IPR037026">
    <property type="entry name" value="Vgr_OB-fold_dom_sf"/>
</dbReference>
<keyword evidence="3" id="KW-1185">Reference proteome</keyword>
<comment type="caution">
    <text evidence="2">The sequence shown here is derived from an EMBL/GenBank/DDBJ whole genome shotgun (WGS) entry which is preliminary data.</text>
</comment>
<organism evidence="2 3">
    <name type="scientific">Ancylobacter dichloromethanicus</name>
    <dbReference type="NCBI Taxonomy" id="518825"/>
    <lineage>
        <taxon>Bacteria</taxon>
        <taxon>Pseudomonadati</taxon>
        <taxon>Pseudomonadota</taxon>
        <taxon>Alphaproteobacteria</taxon>
        <taxon>Hyphomicrobiales</taxon>
        <taxon>Xanthobacteraceae</taxon>
        <taxon>Ancylobacter</taxon>
    </lineage>
</organism>
<gene>
    <name evidence="2" type="ORF">GCM10017643_47930</name>
</gene>
<name>A0A9W6JF99_9HYPH</name>
<dbReference type="AlphaFoldDB" id="A0A9W6JF99"/>
<accession>A0A9W6JF99</accession>
<dbReference type="EMBL" id="BSFJ01000052">
    <property type="protein sequence ID" value="GLK74674.1"/>
    <property type="molecule type" value="Genomic_DNA"/>
</dbReference>
<evidence type="ECO:0008006" key="4">
    <source>
        <dbReference type="Google" id="ProtNLM"/>
    </source>
</evidence>
<sequence length="205" mass="21655">MSAAHREDFRYRQMARRMDTIERSLGEAHQRVARVFMPGKVAQVRSVAGDWQVRLDLGANTEGDAVLSPWLPVQPVSAGALKIKVRPSIGERFGMLSPSGTVGEGSWCVRGPFDQDHGAPAGTEDVVLERGQTRITIEDGHIVATTGDAAVELAGGTVRVNGEEVAVDGKIALTGSALTHDGKNISASHTHTNVMNGPSTTGPPA</sequence>
<feature type="region of interest" description="Disordered" evidence="1">
    <location>
        <begin position="183"/>
        <end position="205"/>
    </location>
</feature>
<dbReference type="RefSeq" id="WP_213371504.1">
    <property type="nucleotide sequence ID" value="NZ_BSFJ01000052.1"/>
</dbReference>
<proteinExistence type="predicted"/>
<dbReference type="Gene3D" id="2.40.50.230">
    <property type="entry name" value="Gp5 N-terminal domain"/>
    <property type="match status" value="1"/>
</dbReference>
<reference evidence="2" key="2">
    <citation type="submission" date="2023-01" db="EMBL/GenBank/DDBJ databases">
        <authorList>
            <person name="Sun Q."/>
            <person name="Evtushenko L."/>
        </authorList>
    </citation>
    <scope>NUCLEOTIDE SEQUENCE</scope>
    <source>
        <strain evidence="2">VKM B-2484</strain>
    </source>
</reference>